<dbReference type="GeneID" id="120273905"/>
<organism evidence="1 2">
    <name type="scientific">Dioscorea cayennensis subsp. rotundata</name>
    <name type="common">White Guinea yam</name>
    <name type="synonym">Dioscorea rotundata</name>
    <dbReference type="NCBI Taxonomy" id="55577"/>
    <lineage>
        <taxon>Eukaryota</taxon>
        <taxon>Viridiplantae</taxon>
        <taxon>Streptophyta</taxon>
        <taxon>Embryophyta</taxon>
        <taxon>Tracheophyta</taxon>
        <taxon>Spermatophyta</taxon>
        <taxon>Magnoliopsida</taxon>
        <taxon>Liliopsida</taxon>
        <taxon>Dioscoreales</taxon>
        <taxon>Dioscoreaceae</taxon>
        <taxon>Dioscorea</taxon>
    </lineage>
</organism>
<name>A0AB40C9T9_DIOCR</name>
<accession>A0AB40C9T9</accession>
<dbReference type="AlphaFoldDB" id="A0AB40C9T9"/>
<dbReference type="InterPro" id="IPR025322">
    <property type="entry name" value="PADRE_dom"/>
</dbReference>
<evidence type="ECO:0000313" key="1">
    <source>
        <dbReference type="Proteomes" id="UP001515500"/>
    </source>
</evidence>
<sequence>MGNQSSCFFSGSCGSAPLISFIAPDGNLGCIALQMPTAADLMIEFPGHVVAIAESSAAGAKISPIKADEEMRSGLVYLLVPVDRFGFKASDRQMEVAKAAVESRRRRRKGMGSGSDKRLFPVAACKGEVNTGSAGNRVRPVNQWRPVLDTIHEALSQ</sequence>
<keyword evidence="1" id="KW-1185">Reference proteome</keyword>
<dbReference type="Pfam" id="PF14009">
    <property type="entry name" value="PADRE"/>
    <property type="match status" value="1"/>
</dbReference>
<proteinExistence type="predicted"/>
<reference evidence="2" key="1">
    <citation type="submission" date="2025-08" db="UniProtKB">
        <authorList>
            <consortium name="RefSeq"/>
        </authorList>
    </citation>
    <scope>IDENTIFICATION</scope>
</reference>
<gene>
    <name evidence="2" type="primary">LOC120273905</name>
</gene>
<protein>
    <submittedName>
        <fullName evidence="2">Uncharacterized protein LOC120273905</fullName>
    </submittedName>
</protein>
<dbReference type="Proteomes" id="UP001515500">
    <property type="component" value="Chromosome 12"/>
</dbReference>
<dbReference type="PANTHER" id="PTHR33052">
    <property type="entry name" value="DUF4228 DOMAIN PROTEIN-RELATED"/>
    <property type="match status" value="1"/>
</dbReference>
<dbReference type="RefSeq" id="XP_039136583.1">
    <property type="nucleotide sequence ID" value="XM_039280649.1"/>
</dbReference>
<evidence type="ECO:0000313" key="2">
    <source>
        <dbReference type="RefSeq" id="XP_039136583.1"/>
    </source>
</evidence>